<gene>
    <name evidence="2" type="ORF">E2C01_047346</name>
</gene>
<dbReference type="EMBL" id="VSRR010011636">
    <property type="protein sequence ID" value="MPC53454.1"/>
    <property type="molecule type" value="Genomic_DNA"/>
</dbReference>
<reference evidence="2 3" key="1">
    <citation type="submission" date="2019-05" db="EMBL/GenBank/DDBJ databases">
        <title>Another draft genome of Portunus trituberculatus and its Hox gene families provides insights of decapod evolution.</title>
        <authorList>
            <person name="Jeong J.-H."/>
            <person name="Song I."/>
            <person name="Kim S."/>
            <person name="Choi T."/>
            <person name="Kim D."/>
            <person name="Ryu S."/>
            <person name="Kim W."/>
        </authorList>
    </citation>
    <scope>NUCLEOTIDE SEQUENCE [LARGE SCALE GENOMIC DNA]</scope>
    <source>
        <tissue evidence="2">Muscle</tissue>
    </source>
</reference>
<proteinExistence type="predicted"/>
<comment type="caution">
    <text evidence="2">The sequence shown here is derived from an EMBL/GenBank/DDBJ whole genome shotgun (WGS) entry which is preliminary data.</text>
</comment>
<keyword evidence="3" id="KW-1185">Reference proteome</keyword>
<protein>
    <submittedName>
        <fullName evidence="2">Uncharacterized protein</fullName>
    </submittedName>
</protein>
<feature type="region of interest" description="Disordered" evidence="1">
    <location>
        <begin position="1"/>
        <end position="36"/>
    </location>
</feature>
<organism evidence="2 3">
    <name type="scientific">Portunus trituberculatus</name>
    <name type="common">Swimming crab</name>
    <name type="synonym">Neptunus trituberculatus</name>
    <dbReference type="NCBI Taxonomy" id="210409"/>
    <lineage>
        <taxon>Eukaryota</taxon>
        <taxon>Metazoa</taxon>
        <taxon>Ecdysozoa</taxon>
        <taxon>Arthropoda</taxon>
        <taxon>Crustacea</taxon>
        <taxon>Multicrustacea</taxon>
        <taxon>Malacostraca</taxon>
        <taxon>Eumalacostraca</taxon>
        <taxon>Eucarida</taxon>
        <taxon>Decapoda</taxon>
        <taxon>Pleocyemata</taxon>
        <taxon>Brachyura</taxon>
        <taxon>Eubrachyura</taxon>
        <taxon>Portunoidea</taxon>
        <taxon>Portunidae</taxon>
        <taxon>Portuninae</taxon>
        <taxon>Portunus</taxon>
    </lineage>
</organism>
<dbReference type="AlphaFoldDB" id="A0A5B7GA86"/>
<evidence type="ECO:0000313" key="3">
    <source>
        <dbReference type="Proteomes" id="UP000324222"/>
    </source>
</evidence>
<evidence type="ECO:0000256" key="1">
    <source>
        <dbReference type="SAM" id="MobiDB-lite"/>
    </source>
</evidence>
<evidence type="ECO:0000313" key="2">
    <source>
        <dbReference type="EMBL" id="MPC53454.1"/>
    </source>
</evidence>
<name>A0A5B7GA86_PORTR</name>
<accession>A0A5B7GA86</accession>
<dbReference type="Proteomes" id="UP000324222">
    <property type="component" value="Unassembled WGS sequence"/>
</dbReference>
<sequence length="95" mass="10205">MGVEKGDTANRGLDATHLSQHTKHIRSSSAQTAMRAGVRHSGACSVQAAGSAHYTVPQTMHVSPVVIDYTYVHIAFPSTVTFDQSPIARKEKSVE</sequence>